<reference evidence="1" key="1">
    <citation type="submission" date="2021-03" db="EMBL/GenBank/DDBJ databases">
        <authorList>
            <consortium name="DOE Joint Genome Institute"/>
            <person name="Ahrendt S."/>
            <person name="Looney B.P."/>
            <person name="Miyauchi S."/>
            <person name="Morin E."/>
            <person name="Drula E."/>
            <person name="Courty P.E."/>
            <person name="Chicoki N."/>
            <person name="Fauchery L."/>
            <person name="Kohler A."/>
            <person name="Kuo A."/>
            <person name="Labutti K."/>
            <person name="Pangilinan J."/>
            <person name="Lipzen A."/>
            <person name="Riley R."/>
            <person name="Andreopoulos W."/>
            <person name="He G."/>
            <person name="Johnson J."/>
            <person name="Barry K.W."/>
            <person name="Grigoriev I.V."/>
            <person name="Nagy L."/>
            <person name="Hibbett D."/>
            <person name="Henrissat B."/>
            <person name="Matheny P.B."/>
            <person name="Labbe J."/>
            <person name="Martin F."/>
        </authorList>
    </citation>
    <scope>NUCLEOTIDE SEQUENCE</scope>
    <source>
        <strain evidence="1">HHB10654</strain>
    </source>
</reference>
<accession>A0ACB8T357</accession>
<keyword evidence="2" id="KW-1185">Reference proteome</keyword>
<dbReference type="Proteomes" id="UP000814140">
    <property type="component" value="Unassembled WGS sequence"/>
</dbReference>
<protein>
    <submittedName>
        <fullName evidence="1">Immunomodulatory protein</fullName>
    </submittedName>
</protein>
<gene>
    <name evidence="1" type="ORF">BV25DRAFT_447924</name>
</gene>
<sequence>MSADQTQIAFDKTGVLLQVAAAVGKVDVDYTPQWKRGNPSSYIDSITFKKVLTDKEYQYRVVKGNDDLGFQPSYKVQPDGSQTVNLLEYNRGYGIADTIRIQIWVRDPATGNQYKIAQWN</sequence>
<proteinExistence type="predicted"/>
<name>A0ACB8T357_9AGAM</name>
<evidence type="ECO:0000313" key="2">
    <source>
        <dbReference type="Proteomes" id="UP000814140"/>
    </source>
</evidence>
<comment type="caution">
    <text evidence="1">The sequence shown here is derived from an EMBL/GenBank/DDBJ whole genome shotgun (WGS) entry which is preliminary data.</text>
</comment>
<organism evidence="1 2">
    <name type="scientific">Artomyces pyxidatus</name>
    <dbReference type="NCBI Taxonomy" id="48021"/>
    <lineage>
        <taxon>Eukaryota</taxon>
        <taxon>Fungi</taxon>
        <taxon>Dikarya</taxon>
        <taxon>Basidiomycota</taxon>
        <taxon>Agaricomycotina</taxon>
        <taxon>Agaricomycetes</taxon>
        <taxon>Russulales</taxon>
        <taxon>Auriscalpiaceae</taxon>
        <taxon>Artomyces</taxon>
    </lineage>
</organism>
<evidence type="ECO:0000313" key="1">
    <source>
        <dbReference type="EMBL" id="KAI0063119.1"/>
    </source>
</evidence>
<dbReference type="EMBL" id="MU277204">
    <property type="protein sequence ID" value="KAI0063119.1"/>
    <property type="molecule type" value="Genomic_DNA"/>
</dbReference>
<reference evidence="1" key="2">
    <citation type="journal article" date="2022" name="New Phytol.">
        <title>Evolutionary transition to the ectomycorrhizal habit in the genomes of a hyperdiverse lineage of mushroom-forming fungi.</title>
        <authorList>
            <person name="Looney B."/>
            <person name="Miyauchi S."/>
            <person name="Morin E."/>
            <person name="Drula E."/>
            <person name="Courty P.E."/>
            <person name="Kohler A."/>
            <person name="Kuo A."/>
            <person name="LaButti K."/>
            <person name="Pangilinan J."/>
            <person name="Lipzen A."/>
            <person name="Riley R."/>
            <person name="Andreopoulos W."/>
            <person name="He G."/>
            <person name="Johnson J."/>
            <person name="Nolan M."/>
            <person name="Tritt A."/>
            <person name="Barry K.W."/>
            <person name="Grigoriev I.V."/>
            <person name="Nagy L.G."/>
            <person name="Hibbett D."/>
            <person name="Henrissat B."/>
            <person name="Matheny P.B."/>
            <person name="Labbe J."/>
            <person name="Martin F.M."/>
        </authorList>
    </citation>
    <scope>NUCLEOTIDE SEQUENCE</scope>
    <source>
        <strain evidence="1">HHB10654</strain>
    </source>
</reference>